<sequence length="1070" mass="120201">MKDNKIRLISRLICFLFIFNTIVISIPEKVVHAATVTSKTVLQDQEIMLTSADLGYERFDAVCFESLPESGGELALTNSSIDIRAGDYFTENRIHNGEVRFKGLKTGTYSFNVRWGIIDYYYRNFIPYTEPVKVTIEVINKAPTNLRISNTNAPAGYEGVRIANLSADDPYDTESFSIVEDSSDLFEATTVDGSKGLGNLKFKEGKTLSVGQTATVTVRASDKAQNYIDNTFTITGVQPEVMHATSRQRIDFKYTGDKVDKIDKYMNNDQNKGGIGYKNSFQYESYWPLEERIQRDGGIYSGDTLGYYASGPGGIDTFAIGNKYYVVELTDTRSTNADLKSLALGNNISLSPEFTPENTSYKATVPYNIVGIAVYPTVSDDKSNIKIDGKDKNEYVDYYADLKVGTNNVNIEVTSENGTKKNYTIEITRKESDNAYLRNIVVDNYNLSPNFNREISEYTVNVPSSIYYLEYTPYLEDFHSVMKINGYETYGYNSKQGVFFSGQSETVNINITAPDGTVREYKILFQVISLPKHKVTFVSNGDTDVPVQNIEVDQRANKPFGVYKEGYDFDNWYSDEALTTPFDFNTPITQDITLYGKWNKKTGFKVEAYAMFGTITGNNEVYSYGDTAQLTAVPNRGYAFDSWFDINEMKVVTNPTYSFKVTKNNTLYAYFTELPTFNVKFMSSRDTEISTQKVPQGDKLEEITNIDKEGCNFEGWYLDEGYADKFDINSPIVKDMTLYGKWSKKTGYKVNISSVNGNVDGNMDSYTYGDSVKLSAIPNNGYEFVSWEEKYTGTIISTNNVYSFNITSNRDIIANFKQKMPNVYTVKFTNESGQILSVQQVTEGDSAVPPLSPSKPDNDFIGWDTSYTNVKSDLTIKPLYKLRNVKYRINVENGTISSGILDYSFDSKVTVNANQAPEGKSFSYWMVNGLIVSYEPTYSFAVTGNTTITAVYSETPIKMLPTLTEDKAIVNKDTKKISFISQVNIPTGYTMVECGLVLLKSQTAPSSLDFNTLGVVRAKSSYQNTGGQYMMNKTNVALGDTWYARAYLIYKDNQGNVYTLYSNIVSATME</sequence>
<feature type="domain" description="Cadherin-like beta-sandwich-like" evidence="2">
    <location>
        <begin position="347"/>
        <end position="430"/>
    </location>
</feature>
<proteinExistence type="predicted"/>
<dbReference type="EMBL" id="JAENHN010000040">
    <property type="protein sequence ID" value="MBK1811805.1"/>
    <property type="molecule type" value="Genomic_DNA"/>
</dbReference>
<accession>A0ABS1ER45</accession>
<reference evidence="5" key="1">
    <citation type="submission" date="2021-01" db="EMBL/GenBank/DDBJ databases">
        <title>Genome public.</title>
        <authorList>
            <person name="Liu C."/>
            <person name="Sun Q."/>
        </authorList>
    </citation>
    <scope>NUCLEOTIDE SEQUENCE [LARGE SCALE GENOMIC DNA]</scope>
    <source>
        <strain evidence="5">YIM B02505</strain>
    </source>
</reference>
<dbReference type="InterPro" id="IPR044060">
    <property type="entry name" value="Bacterial_rp_domain"/>
</dbReference>
<dbReference type="Pfam" id="PF12733">
    <property type="entry name" value="Cadherin-like"/>
    <property type="match status" value="2"/>
</dbReference>
<feature type="domain" description="Bacterial repeat" evidence="3">
    <location>
        <begin position="611"/>
        <end position="673"/>
    </location>
</feature>
<evidence type="ECO:0000256" key="1">
    <source>
        <dbReference type="ARBA" id="ARBA00004196"/>
    </source>
</evidence>
<dbReference type="Gene3D" id="2.60.40.4270">
    <property type="entry name" value="Listeria-Bacteroides repeat domain"/>
    <property type="match status" value="2"/>
</dbReference>
<evidence type="ECO:0000259" key="2">
    <source>
        <dbReference type="Pfam" id="PF12733"/>
    </source>
</evidence>
<name>A0ABS1ER45_9CLOT</name>
<dbReference type="Proteomes" id="UP000596739">
    <property type="component" value="Unassembled WGS sequence"/>
</dbReference>
<evidence type="ECO:0000259" key="3">
    <source>
        <dbReference type="Pfam" id="PF18998"/>
    </source>
</evidence>
<evidence type="ECO:0000313" key="4">
    <source>
        <dbReference type="EMBL" id="MBK1811805.1"/>
    </source>
</evidence>
<dbReference type="InterPro" id="IPR025883">
    <property type="entry name" value="Cadherin-like_domain"/>
</dbReference>
<dbReference type="RefSeq" id="WP_200270387.1">
    <property type="nucleotide sequence ID" value="NZ_JAENHN010000040.1"/>
</dbReference>
<comment type="subcellular location">
    <subcellularLocation>
        <location evidence="1">Cell envelope</location>
    </subcellularLocation>
</comment>
<protein>
    <submittedName>
        <fullName evidence="4">InlB B-repeat-containing protein</fullName>
    </submittedName>
</protein>
<organism evidence="4 5">
    <name type="scientific">Clostridium yunnanense</name>
    <dbReference type="NCBI Taxonomy" id="2800325"/>
    <lineage>
        <taxon>Bacteria</taxon>
        <taxon>Bacillati</taxon>
        <taxon>Bacillota</taxon>
        <taxon>Clostridia</taxon>
        <taxon>Eubacteriales</taxon>
        <taxon>Clostridiaceae</taxon>
        <taxon>Clostridium</taxon>
    </lineage>
</organism>
<dbReference type="NCBIfam" id="TIGR02543">
    <property type="entry name" value="List_Bact_rpt"/>
    <property type="match status" value="1"/>
</dbReference>
<comment type="caution">
    <text evidence="4">The sequence shown here is derived from an EMBL/GenBank/DDBJ whole genome shotgun (WGS) entry which is preliminary data.</text>
</comment>
<dbReference type="InterPro" id="IPR042229">
    <property type="entry name" value="Listeria/Bacterioides_rpt_sf"/>
</dbReference>
<evidence type="ECO:0000313" key="5">
    <source>
        <dbReference type="Proteomes" id="UP000596739"/>
    </source>
</evidence>
<dbReference type="InterPro" id="IPR013378">
    <property type="entry name" value="InlB-like_B-rpt"/>
</dbReference>
<feature type="domain" description="Bacterial repeat" evidence="3">
    <location>
        <begin position="748"/>
        <end position="819"/>
    </location>
</feature>
<gene>
    <name evidence="4" type="ORF">JHL18_14385</name>
</gene>
<feature type="domain" description="Cadherin-like beta-sandwich-like" evidence="2">
    <location>
        <begin position="439"/>
        <end position="523"/>
    </location>
</feature>
<dbReference type="Pfam" id="PF18998">
    <property type="entry name" value="Flg_new_2"/>
    <property type="match status" value="3"/>
</dbReference>
<dbReference type="Pfam" id="PF09479">
    <property type="entry name" value="Flg_new"/>
    <property type="match status" value="3"/>
</dbReference>
<feature type="domain" description="Bacterial repeat" evidence="3">
    <location>
        <begin position="891"/>
        <end position="954"/>
    </location>
</feature>
<keyword evidence="5" id="KW-1185">Reference proteome</keyword>